<dbReference type="Pfam" id="PF04851">
    <property type="entry name" value="ResIII"/>
    <property type="match status" value="2"/>
</dbReference>
<dbReference type="SUPFAM" id="SSF52540">
    <property type="entry name" value="P-loop containing nucleoside triphosphate hydrolases"/>
    <property type="match status" value="1"/>
</dbReference>
<feature type="domain" description="Helicase C-terminal" evidence="2">
    <location>
        <begin position="381"/>
        <end position="544"/>
    </location>
</feature>
<dbReference type="SUPFAM" id="SSF52980">
    <property type="entry name" value="Restriction endonuclease-like"/>
    <property type="match status" value="1"/>
</dbReference>
<dbReference type="Gene3D" id="3.40.50.300">
    <property type="entry name" value="P-loop containing nucleotide triphosphate hydrolases"/>
    <property type="match status" value="2"/>
</dbReference>
<dbReference type="Pfam" id="PF03457">
    <property type="entry name" value="HA"/>
    <property type="match status" value="4"/>
</dbReference>
<name>A0A2T3KA04_9GAMM</name>
<dbReference type="InterPro" id="IPR005114">
    <property type="entry name" value="Helicase_assoc"/>
</dbReference>
<gene>
    <name evidence="3" type="ORF">C9J27_25995</name>
</gene>
<dbReference type="SMART" id="SM00487">
    <property type="entry name" value="DEXDc"/>
    <property type="match status" value="1"/>
</dbReference>
<dbReference type="InterPro" id="IPR006935">
    <property type="entry name" value="Helicase/UvrB_N"/>
</dbReference>
<dbReference type="PANTHER" id="PTHR33418">
    <property type="entry name" value="HELICASE-ASSOCIATED"/>
    <property type="match status" value="1"/>
</dbReference>
<dbReference type="EMBL" id="PYNF01000062">
    <property type="protein sequence ID" value="PSU87816.1"/>
    <property type="molecule type" value="Genomic_DNA"/>
</dbReference>
<dbReference type="AlphaFoldDB" id="A0A2T3KA04"/>
<feature type="domain" description="Helicase ATP-binding" evidence="1">
    <location>
        <begin position="177"/>
        <end position="312"/>
    </location>
</feature>
<dbReference type="InterPro" id="IPR014001">
    <property type="entry name" value="Helicase_ATP-bd"/>
</dbReference>
<evidence type="ECO:0000259" key="1">
    <source>
        <dbReference type="PROSITE" id="PS51192"/>
    </source>
</evidence>
<dbReference type="InterPro" id="IPR027417">
    <property type="entry name" value="P-loop_NTPase"/>
</dbReference>
<dbReference type="Pfam" id="PF00271">
    <property type="entry name" value="Helicase_C"/>
    <property type="match status" value="1"/>
</dbReference>
<organism evidence="3 4">
    <name type="scientific">Photobacterium kishitanii</name>
    <dbReference type="NCBI Taxonomy" id="318456"/>
    <lineage>
        <taxon>Bacteria</taxon>
        <taxon>Pseudomonadati</taxon>
        <taxon>Pseudomonadota</taxon>
        <taxon>Gammaproteobacteria</taxon>
        <taxon>Vibrionales</taxon>
        <taxon>Vibrionaceae</taxon>
        <taxon>Photobacterium</taxon>
    </lineage>
</organism>
<dbReference type="GO" id="GO:0005524">
    <property type="term" value="F:ATP binding"/>
    <property type="evidence" value="ECO:0007669"/>
    <property type="project" value="InterPro"/>
</dbReference>
<evidence type="ECO:0000313" key="4">
    <source>
        <dbReference type="Proteomes" id="UP000241426"/>
    </source>
</evidence>
<dbReference type="GO" id="GO:0009307">
    <property type="term" value="P:DNA restriction-modification system"/>
    <property type="evidence" value="ECO:0007669"/>
    <property type="project" value="InterPro"/>
</dbReference>
<dbReference type="Proteomes" id="UP000241426">
    <property type="component" value="Unassembled WGS sequence"/>
</dbReference>
<dbReference type="GO" id="GO:0004519">
    <property type="term" value="F:endonuclease activity"/>
    <property type="evidence" value="ECO:0007669"/>
    <property type="project" value="InterPro"/>
</dbReference>
<dbReference type="GO" id="GO:0003677">
    <property type="term" value="F:DNA binding"/>
    <property type="evidence" value="ECO:0007669"/>
    <property type="project" value="InterPro"/>
</dbReference>
<comment type="caution">
    <text evidence="3">The sequence shown here is derived from an EMBL/GenBank/DDBJ whole genome shotgun (WGS) entry which is preliminary data.</text>
</comment>
<sequence length="842" mass="96368">MRDYFKELIVKNKGVPHKIENMLNNLPKNVKGKAFEEFISVLYEGNGFSSSVVGGKSDGGADVLVFNKEGDLYPIQIIQVKNHLSPISYDDVRTELRKFDEVSSKKYNCRNYSIVSMSGFVSLSASDDNVFGLRRFNISLVDFSGLKYLISNFGKPDSKAKYVSLFGYNEETYELLNERLKTHRHCCVVQATGTGKRFIAARYMSDRIDKKILFLSPSKYINSQQKSSSIFLNNVTYMTYSGILEAAKNNVELKFDCFVFDEVHRLGNNCWGASVEQLLLSNLEAEFVGLTATPVRMCGLDIRDRFFEGFSVGNISLEDAIVRKILPSPKYVTGLINIDDDVSRAESKLVGVGDGERKSELQSLIRSVKVDWSRTASVPCILERHLEQVSGKYMVFCESVTHLNSCVEDVRKWFRVAADKKGIKTLNILDYHAHSLCKEGQNKKQIEAFNSPLDSENEVKILFSINKFNEGVHISGVDRVILLRKTSSEVLYLQQIGRSLSSGSTTTPVIFDFVDNSSILSRTSFSSRIQKAKDRENIEREKVGLSKLCCDFNLVDEITPFVERLTINAIKNTSYSQGMAELRKYKKDNEHIIVPFLYVCDNGFALGQWVNKIRVYYTRGRLDNTAISELESIGMIWNYMDHRWELGLSLLSEFKRVNGHLRVPKTERVGEFNLGGWVGSRRMEFKRGTLEKFKIDELNKLGFIWNTQDSLWEYAYLKFCSYCSTHGSANVPRSYICEDGFCLGLWVKERRRENRLGKLSVQRVNALDNIGFLWDIRESKWEKGLEMFSMYKRDTGKTKVPVSCRYKGFFLGRWFSKNVRDLESKNLSAKKLKQLKSVGFQY</sequence>
<dbReference type="Gene3D" id="6.10.140.530">
    <property type="match status" value="3"/>
</dbReference>
<dbReference type="GO" id="GO:0016787">
    <property type="term" value="F:hydrolase activity"/>
    <property type="evidence" value="ECO:0007669"/>
    <property type="project" value="InterPro"/>
</dbReference>
<dbReference type="InterPro" id="IPR011335">
    <property type="entry name" value="Restrct_endonuc-II-like"/>
</dbReference>
<protein>
    <recommendedName>
        <fullName evidence="5">Helicase</fullName>
    </recommendedName>
</protein>
<dbReference type="Pfam" id="PF04471">
    <property type="entry name" value="Mrr_cat"/>
    <property type="match status" value="1"/>
</dbReference>
<dbReference type="PANTHER" id="PTHR33418:SF1">
    <property type="entry name" value="HELICASE-ASSOCIATED DOMAIN-CONTAINING PROTEIN"/>
    <property type="match status" value="1"/>
</dbReference>
<dbReference type="InterPro" id="IPR007560">
    <property type="entry name" value="Restrct_endonuc_IV_Mrr"/>
</dbReference>
<accession>A0A2T3KA04</accession>
<proteinExistence type="predicted"/>
<dbReference type="RefSeq" id="WP_107290252.1">
    <property type="nucleotide sequence ID" value="NZ_PYNF01000062.1"/>
</dbReference>
<dbReference type="InterPro" id="IPR001650">
    <property type="entry name" value="Helicase_C-like"/>
</dbReference>
<dbReference type="PROSITE" id="PS51194">
    <property type="entry name" value="HELICASE_CTER"/>
    <property type="match status" value="1"/>
</dbReference>
<evidence type="ECO:0000259" key="2">
    <source>
        <dbReference type="PROSITE" id="PS51194"/>
    </source>
</evidence>
<evidence type="ECO:0000313" key="3">
    <source>
        <dbReference type="EMBL" id="PSU87816.1"/>
    </source>
</evidence>
<reference evidence="3 4" key="1">
    <citation type="submission" date="2018-01" db="EMBL/GenBank/DDBJ databases">
        <title>Whole genome sequencing of Histamine producing bacteria.</title>
        <authorList>
            <person name="Butler K."/>
        </authorList>
    </citation>
    <scope>NUCLEOTIDE SEQUENCE [LARGE SCALE GENOMIC DNA]</scope>
    <source>
        <strain evidence="3 4">FS-7.2</strain>
    </source>
</reference>
<evidence type="ECO:0008006" key="5">
    <source>
        <dbReference type="Google" id="ProtNLM"/>
    </source>
</evidence>
<dbReference type="PROSITE" id="PS51192">
    <property type="entry name" value="HELICASE_ATP_BIND_1"/>
    <property type="match status" value="1"/>
</dbReference>